<dbReference type="Pfam" id="PF07690">
    <property type="entry name" value="MFS_1"/>
    <property type="match status" value="1"/>
</dbReference>
<feature type="compositionally biased region" description="Pro residues" evidence="5">
    <location>
        <begin position="12"/>
        <end position="22"/>
    </location>
</feature>
<evidence type="ECO:0000256" key="6">
    <source>
        <dbReference type="SAM" id="Phobius"/>
    </source>
</evidence>
<dbReference type="InterPro" id="IPR011701">
    <property type="entry name" value="MFS"/>
</dbReference>
<dbReference type="EMBL" id="SHLA01000001">
    <property type="protein sequence ID" value="RZU61637.1"/>
    <property type="molecule type" value="Genomic_DNA"/>
</dbReference>
<feature type="transmembrane region" description="Helical" evidence="6">
    <location>
        <begin position="171"/>
        <end position="194"/>
    </location>
</feature>
<comment type="subcellular location">
    <subcellularLocation>
        <location evidence="1">Cell membrane</location>
        <topology evidence="1">Multi-pass membrane protein</topology>
    </subcellularLocation>
</comment>
<dbReference type="PROSITE" id="PS50850">
    <property type="entry name" value="MFS"/>
    <property type="match status" value="1"/>
</dbReference>
<feature type="region of interest" description="Disordered" evidence="5">
    <location>
        <begin position="1"/>
        <end position="25"/>
    </location>
</feature>
<accession>A0A4Q8ABS8</accession>
<name>A0A4Q8ABS8_9MICC</name>
<keyword evidence="4 6" id="KW-0472">Membrane</keyword>
<proteinExistence type="predicted"/>
<comment type="caution">
    <text evidence="8">The sequence shown here is derived from an EMBL/GenBank/DDBJ whole genome shotgun (WGS) entry which is preliminary data.</text>
</comment>
<dbReference type="GO" id="GO:0022857">
    <property type="term" value="F:transmembrane transporter activity"/>
    <property type="evidence" value="ECO:0007669"/>
    <property type="project" value="InterPro"/>
</dbReference>
<evidence type="ECO:0000256" key="4">
    <source>
        <dbReference type="ARBA" id="ARBA00023136"/>
    </source>
</evidence>
<keyword evidence="9" id="KW-1185">Reference proteome</keyword>
<organism evidence="8 9">
    <name type="scientific">Zhihengliuella halotolerans</name>
    <dbReference type="NCBI Taxonomy" id="370736"/>
    <lineage>
        <taxon>Bacteria</taxon>
        <taxon>Bacillati</taxon>
        <taxon>Actinomycetota</taxon>
        <taxon>Actinomycetes</taxon>
        <taxon>Micrococcales</taxon>
        <taxon>Micrococcaceae</taxon>
        <taxon>Zhihengliuella</taxon>
    </lineage>
</organism>
<evidence type="ECO:0000313" key="9">
    <source>
        <dbReference type="Proteomes" id="UP000292685"/>
    </source>
</evidence>
<feature type="transmembrane region" description="Helical" evidence="6">
    <location>
        <begin position="102"/>
        <end position="123"/>
    </location>
</feature>
<evidence type="ECO:0000256" key="1">
    <source>
        <dbReference type="ARBA" id="ARBA00004651"/>
    </source>
</evidence>
<feature type="transmembrane region" description="Helical" evidence="6">
    <location>
        <begin position="407"/>
        <end position="428"/>
    </location>
</feature>
<feature type="transmembrane region" description="Helical" evidence="6">
    <location>
        <begin position="290"/>
        <end position="312"/>
    </location>
</feature>
<reference evidence="8 9" key="1">
    <citation type="submission" date="2019-02" db="EMBL/GenBank/DDBJ databases">
        <title>Sequencing the genomes of 1000 actinobacteria strains.</title>
        <authorList>
            <person name="Klenk H.-P."/>
        </authorList>
    </citation>
    <scope>NUCLEOTIDE SEQUENCE [LARGE SCALE GENOMIC DNA]</scope>
    <source>
        <strain evidence="8 9">DSM 17364</strain>
    </source>
</reference>
<dbReference type="Gene3D" id="1.20.1250.20">
    <property type="entry name" value="MFS general substrate transporter like domains"/>
    <property type="match status" value="1"/>
</dbReference>
<sequence>MSHPVTGASAPVEPPIPEPAAPKPQGRVPFSSLAGLTGRAYLPLAFVARLPLAFLSIGALTLVAAATGSYAAGGLAAAATGIGQAIGGPLSGYLIDRTSQRAVLVPVAIAHAILIVAVVWLVLGADPATGVLLVTTFLAGLTCPQVGSMSRVRWQNLTSVRPRGRRELESALSLESMVDELTFVLGPALVGLFASLFAPWLPLIIAAVLTAVMVPLFALHWTERAAERAHLMVRARTSGQSRQGAWTPLRIAGVGAAVAGMIGMGGLFGTISASSVAFAGEAGQASAGGLFYAAMGLASGATALSVSAWPSVWGQSKRWFVCALLVVPAVLLLHAVDSVPWMIAVVFIIGLPIGPVLVTVYTIGSEASPRGRLGTVMTLLASGVVVGVSAGNAAAGTVADAGGSSAAFGTVAVAAVVLFAASVVSALVRRRGRAR</sequence>
<dbReference type="InterPro" id="IPR020846">
    <property type="entry name" value="MFS_dom"/>
</dbReference>
<dbReference type="PANTHER" id="PTHR23542">
    <property type="match status" value="1"/>
</dbReference>
<feature type="transmembrane region" description="Helical" evidence="6">
    <location>
        <begin position="129"/>
        <end position="150"/>
    </location>
</feature>
<keyword evidence="3 6" id="KW-1133">Transmembrane helix</keyword>
<keyword evidence="2 6" id="KW-0812">Transmembrane</keyword>
<dbReference type="PANTHER" id="PTHR23542:SF1">
    <property type="entry name" value="MAJOR FACILITATOR SUPERFAMILY (MFS) PROFILE DOMAIN-CONTAINING PROTEIN"/>
    <property type="match status" value="1"/>
</dbReference>
<feature type="domain" description="Major facilitator superfamily (MFS) profile" evidence="7">
    <location>
        <begin position="253"/>
        <end position="435"/>
    </location>
</feature>
<dbReference type="GO" id="GO:0005886">
    <property type="term" value="C:plasma membrane"/>
    <property type="evidence" value="ECO:0007669"/>
    <property type="project" value="UniProtKB-SubCell"/>
</dbReference>
<feature type="transmembrane region" description="Helical" evidence="6">
    <location>
        <begin position="376"/>
        <end position="395"/>
    </location>
</feature>
<dbReference type="InterPro" id="IPR036259">
    <property type="entry name" value="MFS_trans_sf"/>
</dbReference>
<feature type="transmembrane region" description="Helical" evidence="6">
    <location>
        <begin position="319"/>
        <end position="336"/>
    </location>
</feature>
<evidence type="ECO:0000259" key="7">
    <source>
        <dbReference type="PROSITE" id="PS50850"/>
    </source>
</evidence>
<dbReference type="RefSeq" id="WP_242607521.1">
    <property type="nucleotide sequence ID" value="NZ_SHLA01000001.1"/>
</dbReference>
<feature type="transmembrane region" description="Helical" evidence="6">
    <location>
        <begin position="200"/>
        <end position="222"/>
    </location>
</feature>
<feature type="transmembrane region" description="Helical" evidence="6">
    <location>
        <begin position="251"/>
        <end position="278"/>
    </location>
</feature>
<feature type="transmembrane region" description="Helical" evidence="6">
    <location>
        <begin position="70"/>
        <end position="95"/>
    </location>
</feature>
<evidence type="ECO:0000256" key="2">
    <source>
        <dbReference type="ARBA" id="ARBA00022692"/>
    </source>
</evidence>
<dbReference type="AlphaFoldDB" id="A0A4Q8ABS8"/>
<feature type="transmembrane region" description="Helical" evidence="6">
    <location>
        <begin position="342"/>
        <end position="364"/>
    </location>
</feature>
<dbReference type="SUPFAM" id="SSF103473">
    <property type="entry name" value="MFS general substrate transporter"/>
    <property type="match status" value="1"/>
</dbReference>
<feature type="transmembrane region" description="Helical" evidence="6">
    <location>
        <begin position="40"/>
        <end position="64"/>
    </location>
</feature>
<evidence type="ECO:0000313" key="8">
    <source>
        <dbReference type="EMBL" id="RZU61637.1"/>
    </source>
</evidence>
<dbReference type="Proteomes" id="UP000292685">
    <property type="component" value="Unassembled WGS sequence"/>
</dbReference>
<evidence type="ECO:0000256" key="5">
    <source>
        <dbReference type="SAM" id="MobiDB-lite"/>
    </source>
</evidence>
<gene>
    <name evidence="8" type="ORF">EV380_1213</name>
</gene>
<protein>
    <submittedName>
        <fullName evidence="8">Putative MFS family arabinose efflux permease</fullName>
    </submittedName>
</protein>
<evidence type="ECO:0000256" key="3">
    <source>
        <dbReference type="ARBA" id="ARBA00022989"/>
    </source>
</evidence>